<dbReference type="OrthoDB" id="3886018at2759"/>
<evidence type="ECO:0000313" key="3">
    <source>
        <dbReference type="EMBL" id="KAH6889338.1"/>
    </source>
</evidence>
<feature type="compositionally biased region" description="Low complexity" evidence="1">
    <location>
        <begin position="403"/>
        <end position="413"/>
    </location>
</feature>
<dbReference type="AlphaFoldDB" id="A0A9P8W4T3"/>
<feature type="compositionally biased region" description="Basic and acidic residues" evidence="1">
    <location>
        <begin position="534"/>
        <end position="545"/>
    </location>
</feature>
<comment type="caution">
    <text evidence="3">The sequence shown here is derived from an EMBL/GenBank/DDBJ whole genome shotgun (WGS) entry which is preliminary data.</text>
</comment>
<accession>A0A9P8W4T3</accession>
<name>A0A9P8W4T3_9HYPO</name>
<feature type="compositionally biased region" description="Low complexity" evidence="1">
    <location>
        <begin position="196"/>
        <end position="386"/>
    </location>
</feature>
<feature type="compositionally biased region" description="Polar residues" evidence="1">
    <location>
        <begin position="175"/>
        <end position="195"/>
    </location>
</feature>
<feature type="signal peptide" evidence="2">
    <location>
        <begin position="1"/>
        <end position="17"/>
    </location>
</feature>
<protein>
    <submittedName>
        <fullName evidence="3">Uncharacterized protein</fullName>
    </submittedName>
</protein>
<feature type="region of interest" description="Disordered" evidence="1">
    <location>
        <begin position="534"/>
        <end position="563"/>
    </location>
</feature>
<feature type="compositionally biased region" description="Low complexity" evidence="1">
    <location>
        <begin position="552"/>
        <end position="563"/>
    </location>
</feature>
<keyword evidence="2" id="KW-0732">Signal</keyword>
<feature type="chain" id="PRO_5040205340" evidence="2">
    <location>
        <begin position="18"/>
        <end position="1166"/>
    </location>
</feature>
<dbReference type="Proteomes" id="UP000777438">
    <property type="component" value="Unassembled WGS sequence"/>
</dbReference>
<dbReference type="EMBL" id="JAGPYM010000011">
    <property type="protein sequence ID" value="KAH6889338.1"/>
    <property type="molecule type" value="Genomic_DNA"/>
</dbReference>
<proteinExistence type="predicted"/>
<feature type="compositionally biased region" description="Low complexity" evidence="1">
    <location>
        <begin position="142"/>
        <end position="163"/>
    </location>
</feature>
<gene>
    <name evidence="3" type="ORF">B0T10DRAFT_513799</name>
</gene>
<evidence type="ECO:0000313" key="4">
    <source>
        <dbReference type="Proteomes" id="UP000777438"/>
    </source>
</evidence>
<organism evidence="3 4">
    <name type="scientific">Thelonectria olida</name>
    <dbReference type="NCBI Taxonomy" id="1576542"/>
    <lineage>
        <taxon>Eukaryota</taxon>
        <taxon>Fungi</taxon>
        <taxon>Dikarya</taxon>
        <taxon>Ascomycota</taxon>
        <taxon>Pezizomycotina</taxon>
        <taxon>Sordariomycetes</taxon>
        <taxon>Hypocreomycetidae</taxon>
        <taxon>Hypocreales</taxon>
        <taxon>Nectriaceae</taxon>
        <taxon>Thelonectria</taxon>
    </lineage>
</organism>
<keyword evidence="4" id="KW-1185">Reference proteome</keyword>
<evidence type="ECO:0000256" key="2">
    <source>
        <dbReference type="SAM" id="SignalP"/>
    </source>
</evidence>
<sequence length="1166" mass="125125">MALLPLAILSLAASAQASPLWGLVRRSGELCNNPDVSTSASLVLTGVGDAIYTFTPSRVSDVAQWTLQTPVTITDDASTTETIYPFGYIWALSGTPGTLEIPALPTTDVPYPLPDGASATLCNAATPINTPTTLVFRPEGSTTTITPTSVNTETPPATTIATDDPTEDPSIPLGLSTTPGTDTAAVPSNTPQSGETTTTTLGDDTTTTQVNNTPTTITTAEGVTSNTEQTETPGTTTTTEDITSNTDQTETPRTTTTTEGTTTGTDQTETPTSDVTTEESTTVEPTSTETTGTETAGTPTSDVPTGTETTSTETTGTETTGTPVDTTTTDTAATDTETTNTETTGETTSTDTTTTDQTTTGETTTETTTTESSGETTTTDSNGDTTTSEEPDPSATSFPTYDPPTATVTGPAATSEAVEIGPLLWSLWNNRDMIKDDDEEKKKKYIEETEETRDDIVLLWTNFDIKPEVPVECGQTALKKRSLISGVIDLLDTAAKLIGCAEKVVNNLVDQVKLPDPPIDVIITLTDTLKDISEELEKEDDKPTETEEISTTEEPTSTTATTCTASGVESCSQTVFLTTSFYKDGDVDTSTVQTITTEACVTVTGCDAQATTDVTTVTTTTSDDSGIVCDYDCTACVGSNEKRAAPTSHASLEERKLDDIPLYWGTSDGDKSNYIMDMINVWEGDKEQLDWVFANFDLVSGHGSFGDVDMKRWVVGLVGCTGIAIVSKTGWWLSHFMEPGFISGNKYDISRWDNRIIAAMNDGSARYTKPDDLTGDGDILNLGNDPIIYLSTPVDASGARLYNDKVNIIMDKLTGDGAPFAGVEVKELGYRKPDGDVQQGLWQNSAHGKIMIEFTPNQIDDDEDFNEVTPDPREKMTRVWQEFTYWERRIAIYGEPQCQAPSEDASGADPATAKELAQLFCEGKDVDFGSDAELTLGGGDLDPTVDLKADFKFTFTKRDDGECAQSCTDIYNDLIGSCQYNSHLFTGEAHITYECGKYGLEAIAKPDDTGSNDGGSTQPEVRDNCADSTVYTKFTLDQATQAIDDFCSHDISLPSAAQPVKKTYQYDDVTLQLWTQWSSKGQDGCNDPSDQDAHLSGDACRERFLGAVNDCNTDSTTDKFGNYPYIWNSPNGCIDFWIYGNGDDFNCDEIFGTVPLPCQDSGITLD</sequence>
<reference evidence="3 4" key="1">
    <citation type="journal article" date="2021" name="Nat. Commun.">
        <title>Genetic determinants of endophytism in the Arabidopsis root mycobiome.</title>
        <authorList>
            <person name="Mesny F."/>
            <person name="Miyauchi S."/>
            <person name="Thiergart T."/>
            <person name="Pickel B."/>
            <person name="Atanasova L."/>
            <person name="Karlsson M."/>
            <person name="Huettel B."/>
            <person name="Barry K.W."/>
            <person name="Haridas S."/>
            <person name="Chen C."/>
            <person name="Bauer D."/>
            <person name="Andreopoulos W."/>
            <person name="Pangilinan J."/>
            <person name="LaButti K."/>
            <person name="Riley R."/>
            <person name="Lipzen A."/>
            <person name="Clum A."/>
            <person name="Drula E."/>
            <person name="Henrissat B."/>
            <person name="Kohler A."/>
            <person name="Grigoriev I.V."/>
            <person name="Martin F.M."/>
            <person name="Hacquard S."/>
        </authorList>
    </citation>
    <scope>NUCLEOTIDE SEQUENCE [LARGE SCALE GENOMIC DNA]</scope>
    <source>
        <strain evidence="3 4">MPI-CAGE-CH-0241</strain>
    </source>
</reference>
<evidence type="ECO:0000256" key="1">
    <source>
        <dbReference type="SAM" id="MobiDB-lite"/>
    </source>
</evidence>
<feature type="region of interest" description="Disordered" evidence="1">
    <location>
        <begin position="136"/>
        <end position="413"/>
    </location>
</feature>